<accession>A0A3N9ULE0</accession>
<organism evidence="3 4">
    <name type="scientific">Lysinibacillus composti</name>
    <dbReference type="NCBI Taxonomy" id="720633"/>
    <lineage>
        <taxon>Bacteria</taxon>
        <taxon>Bacillati</taxon>
        <taxon>Bacillota</taxon>
        <taxon>Bacilli</taxon>
        <taxon>Bacillales</taxon>
        <taxon>Bacillaceae</taxon>
        <taxon>Lysinibacillus</taxon>
    </lineage>
</organism>
<reference evidence="3 4" key="1">
    <citation type="journal article" date="2013" name="J. Microbiol.">
        <title>Lysinibacillus chungkukjangi sp. nov., isolated from Chungkukjang, Korean fermented soybean food.</title>
        <authorList>
            <person name="Kim S.J."/>
            <person name="Jang Y.H."/>
            <person name="Hamada M."/>
            <person name="Ahn J.H."/>
            <person name="Weon H.Y."/>
            <person name="Suzuki K."/>
            <person name="Whang K.S."/>
            <person name="Kwon S.W."/>
        </authorList>
    </citation>
    <scope>NUCLEOTIDE SEQUENCE [LARGE SCALE GENOMIC DNA]</scope>
    <source>
        <strain evidence="3 4">MCCC 1A12701</strain>
    </source>
</reference>
<evidence type="ECO:0000313" key="4">
    <source>
        <dbReference type="Proteomes" id="UP000274033"/>
    </source>
</evidence>
<evidence type="ECO:0000256" key="1">
    <source>
        <dbReference type="ARBA" id="ARBA00022723"/>
    </source>
</evidence>
<comment type="caution">
    <text evidence="3">The sequence shown here is derived from an EMBL/GenBank/DDBJ whole genome shotgun (WGS) entry which is preliminary data.</text>
</comment>
<evidence type="ECO:0000313" key="3">
    <source>
        <dbReference type="EMBL" id="RQW76108.1"/>
    </source>
</evidence>
<dbReference type="RefSeq" id="WP_124761617.1">
    <property type="nucleotide sequence ID" value="NZ_JAFBDY010000001.1"/>
</dbReference>
<dbReference type="InterPro" id="IPR051785">
    <property type="entry name" value="MMCE/EMCE_epimerase"/>
</dbReference>
<dbReference type="InterPro" id="IPR004360">
    <property type="entry name" value="Glyas_Fos-R_dOase_dom"/>
</dbReference>
<dbReference type="PANTHER" id="PTHR43048">
    <property type="entry name" value="METHYLMALONYL-COA EPIMERASE"/>
    <property type="match status" value="1"/>
</dbReference>
<dbReference type="Pfam" id="PF00903">
    <property type="entry name" value="Glyoxalase"/>
    <property type="match status" value="1"/>
</dbReference>
<gene>
    <name evidence="3" type="ORF">EBB45_00715</name>
</gene>
<proteinExistence type="predicted"/>
<dbReference type="AlphaFoldDB" id="A0A3N9ULE0"/>
<dbReference type="InterPro" id="IPR029068">
    <property type="entry name" value="Glyas_Bleomycin-R_OHBP_Dase"/>
</dbReference>
<dbReference type="OrthoDB" id="9814858at2"/>
<dbReference type="PROSITE" id="PS51819">
    <property type="entry name" value="VOC"/>
    <property type="match status" value="1"/>
</dbReference>
<keyword evidence="1" id="KW-0479">Metal-binding</keyword>
<dbReference type="Gene3D" id="3.10.180.10">
    <property type="entry name" value="2,3-Dihydroxybiphenyl 1,2-Dioxygenase, domain 1"/>
    <property type="match status" value="1"/>
</dbReference>
<dbReference type="GO" id="GO:0046872">
    <property type="term" value="F:metal ion binding"/>
    <property type="evidence" value="ECO:0007669"/>
    <property type="project" value="UniProtKB-KW"/>
</dbReference>
<protein>
    <submittedName>
        <fullName evidence="3">VOC family protein</fullName>
    </submittedName>
</protein>
<dbReference type="InterPro" id="IPR037523">
    <property type="entry name" value="VOC_core"/>
</dbReference>
<dbReference type="GO" id="GO:0046491">
    <property type="term" value="P:L-methylmalonyl-CoA metabolic process"/>
    <property type="evidence" value="ECO:0007669"/>
    <property type="project" value="TreeGrafter"/>
</dbReference>
<dbReference type="SUPFAM" id="SSF54593">
    <property type="entry name" value="Glyoxalase/Bleomycin resistance protein/Dihydroxybiphenyl dioxygenase"/>
    <property type="match status" value="1"/>
</dbReference>
<dbReference type="GO" id="GO:0004493">
    <property type="term" value="F:methylmalonyl-CoA epimerase activity"/>
    <property type="evidence" value="ECO:0007669"/>
    <property type="project" value="TreeGrafter"/>
</dbReference>
<dbReference type="PANTHER" id="PTHR43048:SF3">
    <property type="entry name" value="METHYLMALONYL-COA EPIMERASE, MITOCHONDRIAL"/>
    <property type="match status" value="1"/>
</dbReference>
<dbReference type="EMBL" id="RRCT01000001">
    <property type="protein sequence ID" value="RQW76108.1"/>
    <property type="molecule type" value="Genomic_DNA"/>
</dbReference>
<name>A0A3N9ULE0_9BACI</name>
<feature type="domain" description="VOC" evidence="2">
    <location>
        <begin position="4"/>
        <end position="125"/>
    </location>
</feature>
<sequence length="125" mass="14258">MIKKIEHTAIIVKNLEESIKFYEDILNFKLRAAGSNDSRKMAFLYVEDNPQVEIELIEELTGVGQLTDGVVDHLAFAIENMKEAMEKLKAKGIEFLTEEPKLTIFGDEMILFRGINGELLQLIEK</sequence>
<dbReference type="Proteomes" id="UP000274033">
    <property type="component" value="Unassembled WGS sequence"/>
</dbReference>
<evidence type="ECO:0000259" key="2">
    <source>
        <dbReference type="PROSITE" id="PS51819"/>
    </source>
</evidence>
<keyword evidence="4" id="KW-1185">Reference proteome</keyword>